<comment type="caution">
    <text evidence="1">The sequence shown here is derived from an EMBL/GenBank/DDBJ whole genome shotgun (WGS) entry which is preliminary data.</text>
</comment>
<sequence length="190" mass="20020">MVSATAGTASLADMSYDVVLLVEQALSSADAVQVRSLHEGLDEPVAYHVILPMEDAAARIEASLGTLNGGEILGTPSLLVNEVDLDAVRKDCLDRATAELSDTLGALRTAGATAEGQVVDASPIEALKAKVAEVDGREAIILTRPHVVAEFFHVDWSSQARRKIGVPVLHLLEHETFDEQAGEGEGITGL</sequence>
<evidence type="ECO:0008006" key="3">
    <source>
        <dbReference type="Google" id="ProtNLM"/>
    </source>
</evidence>
<dbReference type="EMBL" id="BAAAPB010000004">
    <property type="protein sequence ID" value="GAA1969057.1"/>
    <property type="molecule type" value="Genomic_DNA"/>
</dbReference>
<proteinExistence type="predicted"/>
<organism evidence="1 2">
    <name type="scientific">Nocardioides panacihumi</name>
    <dbReference type="NCBI Taxonomy" id="400774"/>
    <lineage>
        <taxon>Bacteria</taxon>
        <taxon>Bacillati</taxon>
        <taxon>Actinomycetota</taxon>
        <taxon>Actinomycetes</taxon>
        <taxon>Propionibacteriales</taxon>
        <taxon>Nocardioidaceae</taxon>
        <taxon>Nocardioides</taxon>
    </lineage>
</organism>
<protein>
    <recommendedName>
        <fullName evidence="3">Indole-3-glycerol phosphate synthase</fullName>
    </recommendedName>
</protein>
<evidence type="ECO:0000313" key="1">
    <source>
        <dbReference type="EMBL" id="GAA1969057.1"/>
    </source>
</evidence>
<gene>
    <name evidence="1" type="ORF">GCM10009798_32070</name>
</gene>
<evidence type="ECO:0000313" key="2">
    <source>
        <dbReference type="Proteomes" id="UP001500571"/>
    </source>
</evidence>
<name>A0ABP5CUG9_9ACTN</name>
<reference evidence="2" key="1">
    <citation type="journal article" date="2019" name="Int. J. Syst. Evol. Microbiol.">
        <title>The Global Catalogue of Microorganisms (GCM) 10K type strain sequencing project: providing services to taxonomists for standard genome sequencing and annotation.</title>
        <authorList>
            <consortium name="The Broad Institute Genomics Platform"/>
            <consortium name="The Broad Institute Genome Sequencing Center for Infectious Disease"/>
            <person name="Wu L."/>
            <person name="Ma J."/>
        </authorList>
    </citation>
    <scope>NUCLEOTIDE SEQUENCE [LARGE SCALE GENOMIC DNA]</scope>
    <source>
        <strain evidence="2">JCM 15309</strain>
    </source>
</reference>
<dbReference type="Proteomes" id="UP001500571">
    <property type="component" value="Unassembled WGS sequence"/>
</dbReference>
<dbReference type="SUPFAM" id="SSF52402">
    <property type="entry name" value="Adenine nucleotide alpha hydrolases-like"/>
    <property type="match status" value="1"/>
</dbReference>
<accession>A0ABP5CUG9</accession>
<keyword evidence="2" id="KW-1185">Reference proteome</keyword>
<dbReference type="Gene3D" id="3.40.50.620">
    <property type="entry name" value="HUPs"/>
    <property type="match status" value="1"/>
</dbReference>
<dbReference type="InterPro" id="IPR014729">
    <property type="entry name" value="Rossmann-like_a/b/a_fold"/>
</dbReference>